<reference evidence="2 3" key="1">
    <citation type="submission" date="2018-11" db="EMBL/GenBank/DDBJ databases">
        <authorList>
            <consortium name="Pathogen Informatics"/>
        </authorList>
    </citation>
    <scope>NUCLEOTIDE SEQUENCE [LARGE SCALE GENOMIC DNA]</scope>
</reference>
<feature type="region of interest" description="Disordered" evidence="1">
    <location>
        <begin position="22"/>
        <end position="117"/>
    </location>
</feature>
<organism evidence="2 3">
    <name type="scientific">Dibothriocephalus latus</name>
    <name type="common">Fish tapeworm</name>
    <name type="synonym">Diphyllobothrium latum</name>
    <dbReference type="NCBI Taxonomy" id="60516"/>
    <lineage>
        <taxon>Eukaryota</taxon>
        <taxon>Metazoa</taxon>
        <taxon>Spiralia</taxon>
        <taxon>Lophotrochozoa</taxon>
        <taxon>Platyhelminthes</taxon>
        <taxon>Cestoda</taxon>
        <taxon>Eucestoda</taxon>
        <taxon>Diphyllobothriidea</taxon>
        <taxon>Diphyllobothriidae</taxon>
        <taxon>Dibothriocephalus</taxon>
    </lineage>
</organism>
<dbReference type="EMBL" id="UYRU01090395">
    <property type="protein sequence ID" value="VDN37174.1"/>
    <property type="molecule type" value="Genomic_DNA"/>
</dbReference>
<feature type="compositionally biased region" description="Basic and acidic residues" evidence="1">
    <location>
        <begin position="90"/>
        <end position="103"/>
    </location>
</feature>
<evidence type="ECO:0000313" key="3">
    <source>
        <dbReference type="Proteomes" id="UP000281553"/>
    </source>
</evidence>
<keyword evidence="3" id="KW-1185">Reference proteome</keyword>
<name>A0A3P7N492_DIBLA</name>
<proteinExistence type="predicted"/>
<protein>
    <submittedName>
        <fullName evidence="2">Uncharacterized protein</fullName>
    </submittedName>
</protein>
<dbReference type="AlphaFoldDB" id="A0A3P7N492"/>
<feature type="compositionally biased region" description="Low complexity" evidence="1">
    <location>
        <begin position="22"/>
        <end position="41"/>
    </location>
</feature>
<evidence type="ECO:0000256" key="1">
    <source>
        <dbReference type="SAM" id="MobiDB-lite"/>
    </source>
</evidence>
<gene>
    <name evidence="2" type="ORF">DILT_LOCUS17252</name>
</gene>
<accession>A0A3P7N492</accession>
<sequence>MSQFISAEEMEEIKKMAAAVAAASGYHSAQSSSSSLTRKASCPVISDSASTCDSPASIASPLLTRDSPQQVQPSGTDAEDSQPPLSNDTEGEHKEEDGAKGADTEPASSPKSLFVGR</sequence>
<dbReference type="Proteomes" id="UP000281553">
    <property type="component" value="Unassembled WGS sequence"/>
</dbReference>
<evidence type="ECO:0000313" key="2">
    <source>
        <dbReference type="EMBL" id="VDN37174.1"/>
    </source>
</evidence>
<feature type="compositionally biased region" description="Polar residues" evidence="1">
    <location>
        <begin position="66"/>
        <end position="75"/>
    </location>
</feature>